<reference evidence="1 2" key="1">
    <citation type="journal article" date="2021" name="Appl. Environ. Microbiol.">
        <title>Genetic linkage and physical mapping for an oyster mushroom Pleurotus cornucopiae and QTL analysis for the trait cap color.</title>
        <authorList>
            <person name="Zhang Y."/>
            <person name="Gao W."/>
            <person name="Sonnenberg A."/>
            <person name="Chen Q."/>
            <person name="Zhang J."/>
            <person name="Huang C."/>
        </authorList>
    </citation>
    <scope>NUCLEOTIDE SEQUENCE [LARGE SCALE GENOMIC DNA]</scope>
    <source>
        <strain evidence="1">CCMSSC00406</strain>
    </source>
</reference>
<accession>A0ACB7J5F1</accession>
<evidence type="ECO:0000313" key="2">
    <source>
        <dbReference type="Proteomes" id="UP000824881"/>
    </source>
</evidence>
<dbReference type="Proteomes" id="UP000824881">
    <property type="component" value="Unassembled WGS sequence"/>
</dbReference>
<organism evidence="1 2">
    <name type="scientific">Pleurotus cornucopiae</name>
    <name type="common">Cornucopia mushroom</name>
    <dbReference type="NCBI Taxonomy" id="5321"/>
    <lineage>
        <taxon>Eukaryota</taxon>
        <taxon>Fungi</taxon>
        <taxon>Dikarya</taxon>
        <taxon>Basidiomycota</taxon>
        <taxon>Agaricomycotina</taxon>
        <taxon>Agaricomycetes</taxon>
        <taxon>Agaricomycetidae</taxon>
        <taxon>Agaricales</taxon>
        <taxon>Pleurotineae</taxon>
        <taxon>Pleurotaceae</taxon>
        <taxon>Pleurotus</taxon>
    </lineage>
</organism>
<sequence length="233" mass="26178">MPFYAYFSQVSTDVTWRMVMIFCDAATADEWWRAVSGAKLAGANANLLADIKRVNPQFYNHNVAVFNILNFFSDARLNEIAQPFRGRAFVMTENESTARGIDIIPDQGATDLISGDWFYVRSKVDPATYWFYDPSRGRVVASHTRRTMFRVVAKNVAEKTVMIRSDTVTLWAWGQDKPIQIDSQGNLTGGGNGDWTFEFEDFGTGRFVDTDGGVVYGNIADNAPKKPGWELVN</sequence>
<gene>
    <name evidence="1" type="ORF">CCMSSC00406_0008758</name>
</gene>
<keyword evidence="2" id="KW-1185">Reference proteome</keyword>
<evidence type="ECO:0000313" key="1">
    <source>
        <dbReference type="EMBL" id="KAG9225078.1"/>
    </source>
</evidence>
<name>A0ACB7J5F1_PLECO</name>
<protein>
    <submittedName>
        <fullName evidence="1">Uncharacterized protein</fullName>
    </submittedName>
</protein>
<comment type="caution">
    <text evidence="1">The sequence shown here is derived from an EMBL/GenBank/DDBJ whole genome shotgun (WGS) entry which is preliminary data.</text>
</comment>
<dbReference type="EMBL" id="WQMT02000003">
    <property type="protein sequence ID" value="KAG9225078.1"/>
    <property type="molecule type" value="Genomic_DNA"/>
</dbReference>
<proteinExistence type="predicted"/>